<reference evidence="1 2" key="1">
    <citation type="journal article" date="2020" name="FEMS Microbiol. Ecol.">
        <title>Temporal dynamics of bacterial communities during seed development and maturation.</title>
        <authorList>
            <person name="Chesneau G."/>
            <person name="Torres-Cortes G."/>
            <person name="Briand M."/>
            <person name="Darrasse A."/>
            <person name="Preveaux A."/>
            <person name="Marais C."/>
            <person name="Jacques M.A."/>
            <person name="Shade A."/>
            <person name="Barret M."/>
        </authorList>
    </citation>
    <scope>NUCLEOTIDE SEQUENCE [LARGE SCALE GENOMIC DNA]</scope>
    <source>
        <strain evidence="1 2">CFBP13709</strain>
    </source>
</reference>
<comment type="caution">
    <text evidence="1">The sequence shown here is derived from an EMBL/GenBank/DDBJ whole genome shotgun (WGS) entry which is preliminary data.</text>
</comment>
<sequence>MSNAQKFPFLASLSNMAANRLEDHKALQGRALPCHVVKVAGAVVTVQFDVLPGTIQLQEITVPVAGFEYIRFPISVGDKGVTVPADVSLRGVSGLGTGMADMSLPASLTALFFVPLGNSDWSAADPDKITLYGPAGALIKTTDGKASVAVGSDKITLTVAGQTLELSADGLTHNGVNIGATHEHDIEKVQSGDSTITSGVPK</sequence>
<gene>
    <name evidence="1" type="ORF">IFT41_22845</name>
</gene>
<keyword evidence="2" id="KW-1185">Reference proteome</keyword>
<proteinExistence type="predicted"/>
<accession>A0ACC5PVC9</accession>
<name>A0ACC5PVC9_ENTAG</name>
<evidence type="ECO:0000313" key="2">
    <source>
        <dbReference type="Proteomes" id="UP000610459"/>
    </source>
</evidence>
<evidence type="ECO:0000313" key="1">
    <source>
        <dbReference type="EMBL" id="MBD8128940.1"/>
    </source>
</evidence>
<dbReference type="Proteomes" id="UP000610459">
    <property type="component" value="Unassembled WGS sequence"/>
</dbReference>
<protein>
    <submittedName>
        <fullName evidence="1">Phage baseplate protein</fullName>
    </submittedName>
</protein>
<dbReference type="EMBL" id="JACYNR010000026">
    <property type="protein sequence ID" value="MBD8128940.1"/>
    <property type="molecule type" value="Genomic_DNA"/>
</dbReference>
<organism evidence="1 2">
    <name type="scientific">Enterobacter agglomerans</name>
    <name type="common">Erwinia herbicola</name>
    <name type="synonym">Pantoea agglomerans</name>
    <dbReference type="NCBI Taxonomy" id="549"/>
    <lineage>
        <taxon>Bacteria</taxon>
        <taxon>Pseudomonadati</taxon>
        <taxon>Pseudomonadota</taxon>
        <taxon>Gammaproteobacteria</taxon>
        <taxon>Enterobacterales</taxon>
        <taxon>Erwiniaceae</taxon>
        <taxon>Pantoea</taxon>
        <taxon>Pantoea agglomerans group</taxon>
    </lineage>
</organism>